<dbReference type="Pfam" id="PF01467">
    <property type="entry name" value="CTP_transf_like"/>
    <property type="match status" value="1"/>
</dbReference>
<reference evidence="13 14" key="1">
    <citation type="submission" date="2021-01" db="EMBL/GenBank/DDBJ databases">
        <title>Biogeographic distribution of Paracoccus.</title>
        <authorList>
            <person name="Hollensteiner J."/>
            <person name="Leineberger J."/>
            <person name="Brinkhoff T."/>
            <person name="Daniel R."/>
        </authorList>
    </citation>
    <scope>NUCLEOTIDE SEQUENCE [LARGE SCALE GENOMIC DNA]</scope>
    <source>
        <strain evidence="13 14">LMG25392</strain>
    </source>
</reference>
<proteinExistence type="inferred from homology"/>
<dbReference type="EMBL" id="CP067134">
    <property type="protein sequence ID" value="WCR12367.1"/>
    <property type="molecule type" value="Genomic_DNA"/>
</dbReference>
<comment type="pathway">
    <text evidence="2 11">Cofactor biosynthesis; NAD(+) biosynthesis; deamido-NAD(+) from nicotinate D-ribonucleotide: step 1/1.</text>
</comment>
<evidence type="ECO:0000256" key="2">
    <source>
        <dbReference type="ARBA" id="ARBA00005019"/>
    </source>
</evidence>
<evidence type="ECO:0000256" key="1">
    <source>
        <dbReference type="ARBA" id="ARBA00002324"/>
    </source>
</evidence>
<evidence type="ECO:0000259" key="12">
    <source>
        <dbReference type="Pfam" id="PF01467"/>
    </source>
</evidence>
<evidence type="ECO:0000256" key="6">
    <source>
        <dbReference type="ARBA" id="ARBA00022695"/>
    </source>
</evidence>
<gene>
    <name evidence="11" type="primary">nadD</name>
    <name evidence="13" type="ORF">JHW45_08705</name>
</gene>
<dbReference type="Gene3D" id="3.40.50.620">
    <property type="entry name" value="HUPs"/>
    <property type="match status" value="1"/>
</dbReference>
<keyword evidence="7 11" id="KW-0547">Nucleotide-binding</keyword>
<dbReference type="EC" id="2.7.7.18" evidence="11"/>
<dbReference type="SUPFAM" id="SSF52374">
    <property type="entry name" value="Nucleotidylyl transferase"/>
    <property type="match status" value="1"/>
</dbReference>
<evidence type="ECO:0000256" key="10">
    <source>
        <dbReference type="ARBA" id="ARBA00048721"/>
    </source>
</evidence>
<dbReference type="RefSeq" id="WP_272860479.1">
    <property type="nucleotide sequence ID" value="NZ_CP067134.1"/>
</dbReference>
<evidence type="ECO:0000256" key="3">
    <source>
        <dbReference type="ARBA" id="ARBA00009014"/>
    </source>
</evidence>
<dbReference type="CDD" id="cd02165">
    <property type="entry name" value="NMNAT"/>
    <property type="match status" value="1"/>
</dbReference>
<evidence type="ECO:0000313" key="13">
    <source>
        <dbReference type="EMBL" id="WCR12367.1"/>
    </source>
</evidence>
<evidence type="ECO:0000256" key="11">
    <source>
        <dbReference type="HAMAP-Rule" id="MF_00244"/>
    </source>
</evidence>
<dbReference type="Proteomes" id="UP001218412">
    <property type="component" value="Chromosome"/>
</dbReference>
<evidence type="ECO:0000256" key="5">
    <source>
        <dbReference type="ARBA" id="ARBA00022679"/>
    </source>
</evidence>
<name>A0ABY7T2I8_9RHOB</name>
<dbReference type="PANTHER" id="PTHR39321:SF3">
    <property type="entry name" value="PHOSPHOPANTETHEINE ADENYLYLTRANSFERASE"/>
    <property type="match status" value="1"/>
</dbReference>
<keyword evidence="6 11" id="KW-0548">Nucleotidyltransferase</keyword>
<accession>A0ABY7T2I8</accession>
<organism evidence="13 14">
    <name type="scientific">Paracoccus stylophorae</name>
    <dbReference type="NCBI Taxonomy" id="659350"/>
    <lineage>
        <taxon>Bacteria</taxon>
        <taxon>Pseudomonadati</taxon>
        <taxon>Pseudomonadota</taxon>
        <taxon>Alphaproteobacteria</taxon>
        <taxon>Rhodobacterales</taxon>
        <taxon>Paracoccaceae</taxon>
        <taxon>Paracoccus</taxon>
    </lineage>
</organism>
<evidence type="ECO:0000313" key="14">
    <source>
        <dbReference type="Proteomes" id="UP001218412"/>
    </source>
</evidence>
<comment type="catalytic activity">
    <reaction evidence="10 11">
        <text>nicotinate beta-D-ribonucleotide + ATP + H(+) = deamido-NAD(+) + diphosphate</text>
        <dbReference type="Rhea" id="RHEA:22860"/>
        <dbReference type="ChEBI" id="CHEBI:15378"/>
        <dbReference type="ChEBI" id="CHEBI:30616"/>
        <dbReference type="ChEBI" id="CHEBI:33019"/>
        <dbReference type="ChEBI" id="CHEBI:57502"/>
        <dbReference type="ChEBI" id="CHEBI:58437"/>
        <dbReference type="EC" id="2.7.7.18"/>
    </reaction>
</comment>
<evidence type="ECO:0000256" key="7">
    <source>
        <dbReference type="ARBA" id="ARBA00022741"/>
    </source>
</evidence>
<evidence type="ECO:0000256" key="9">
    <source>
        <dbReference type="ARBA" id="ARBA00023027"/>
    </source>
</evidence>
<keyword evidence="14" id="KW-1185">Reference proteome</keyword>
<dbReference type="InterPro" id="IPR004821">
    <property type="entry name" value="Cyt_trans-like"/>
</dbReference>
<keyword evidence="4 11" id="KW-0662">Pyridine nucleotide biosynthesis</keyword>
<comment type="function">
    <text evidence="1 11">Catalyzes the reversible adenylation of nicotinate mononucleotide (NaMN) to nicotinic acid adenine dinucleotide (NaAD).</text>
</comment>
<feature type="domain" description="Cytidyltransferase-like" evidence="12">
    <location>
        <begin position="16"/>
        <end position="194"/>
    </location>
</feature>
<sequence length="206" mass="22971">MAPGFPIAQPGMCIGLLGGSFDPAHEGHVHVSRIAKRRFRLDRVWWLVSPGNPLKSRGPAPLAERIRTARRMLRDPDIVVTDLEARLDMRLTVDTVAALRALYPGVRFVWLMGSDNLVQFDRWDRWQDIARMVPIGVLARPGTRIAARHSRAARIMQPWRLPPSQAGTLALRTPPAWVLINLPMSAQSSTAIRAARQNLIEKEGAG</sequence>
<keyword evidence="5 11" id="KW-0808">Transferase</keyword>
<dbReference type="InterPro" id="IPR005248">
    <property type="entry name" value="NadD/NMNAT"/>
</dbReference>
<keyword evidence="8 11" id="KW-0067">ATP-binding</keyword>
<dbReference type="InterPro" id="IPR014729">
    <property type="entry name" value="Rossmann-like_a/b/a_fold"/>
</dbReference>
<keyword evidence="9 11" id="KW-0520">NAD</keyword>
<dbReference type="NCBIfam" id="NF000843">
    <property type="entry name" value="PRK00071.2-2"/>
    <property type="match status" value="1"/>
</dbReference>
<comment type="similarity">
    <text evidence="3 11">Belongs to the NadD family.</text>
</comment>
<evidence type="ECO:0000256" key="4">
    <source>
        <dbReference type="ARBA" id="ARBA00022642"/>
    </source>
</evidence>
<evidence type="ECO:0000256" key="8">
    <source>
        <dbReference type="ARBA" id="ARBA00022840"/>
    </source>
</evidence>
<dbReference type="GO" id="GO:0004515">
    <property type="term" value="F:nicotinate-nucleotide adenylyltransferase activity"/>
    <property type="evidence" value="ECO:0007669"/>
    <property type="project" value="UniProtKB-EC"/>
</dbReference>
<protein>
    <recommendedName>
        <fullName evidence="11">Probable nicotinate-nucleotide adenylyltransferase</fullName>
        <ecNumber evidence="11">2.7.7.18</ecNumber>
    </recommendedName>
    <alternativeName>
        <fullName evidence="11">Deamido-NAD(+) diphosphorylase</fullName>
    </alternativeName>
    <alternativeName>
        <fullName evidence="11">Deamido-NAD(+) pyrophosphorylase</fullName>
    </alternativeName>
    <alternativeName>
        <fullName evidence="11">Nicotinate mononucleotide adenylyltransferase</fullName>
        <shortName evidence="11">NaMN adenylyltransferase</shortName>
    </alternativeName>
</protein>
<dbReference type="HAMAP" id="MF_00244">
    <property type="entry name" value="NaMN_adenylyltr"/>
    <property type="match status" value="1"/>
</dbReference>
<dbReference type="PANTHER" id="PTHR39321">
    <property type="entry name" value="NICOTINATE-NUCLEOTIDE ADENYLYLTRANSFERASE-RELATED"/>
    <property type="match status" value="1"/>
</dbReference>
<dbReference type="NCBIfam" id="NF000845">
    <property type="entry name" value="PRK00071.2-4"/>
    <property type="match status" value="1"/>
</dbReference>